<evidence type="ECO:0000313" key="3">
    <source>
        <dbReference type="Proteomes" id="UP000663903"/>
    </source>
</evidence>
<evidence type="ECO:0000256" key="1">
    <source>
        <dbReference type="SAM" id="MobiDB-lite"/>
    </source>
</evidence>
<keyword evidence="3" id="KW-1185">Reference proteome</keyword>
<sequence length="78" mass="8923">MSQLDHNPDASPQNLAAPVQTGTAAPARDRRRPSFDFFSAEIWRRFWDIASPYWREGEKAKAWGFLMLLVGMLLAETQ</sequence>
<name>A0A975CI02_9BURK</name>
<evidence type="ECO:0000313" key="2">
    <source>
        <dbReference type="EMBL" id="QTD46540.1"/>
    </source>
</evidence>
<gene>
    <name evidence="2" type="ORF">J1M35_06590</name>
</gene>
<protein>
    <submittedName>
        <fullName evidence="2">Uncharacterized protein</fullName>
    </submittedName>
</protein>
<proteinExistence type="predicted"/>
<dbReference type="EMBL" id="CP071796">
    <property type="protein sequence ID" value="QTD46540.1"/>
    <property type="molecule type" value="Genomic_DNA"/>
</dbReference>
<dbReference type="Proteomes" id="UP000663903">
    <property type="component" value="Chromosome"/>
</dbReference>
<organism evidence="2 3">
    <name type="scientific">Ottowia testudinis</name>
    <dbReference type="NCBI Taxonomy" id="2816950"/>
    <lineage>
        <taxon>Bacteria</taxon>
        <taxon>Pseudomonadati</taxon>
        <taxon>Pseudomonadota</taxon>
        <taxon>Betaproteobacteria</taxon>
        <taxon>Burkholderiales</taxon>
        <taxon>Comamonadaceae</taxon>
        <taxon>Ottowia</taxon>
    </lineage>
</organism>
<feature type="region of interest" description="Disordered" evidence="1">
    <location>
        <begin position="1"/>
        <end position="30"/>
    </location>
</feature>
<dbReference type="KEGG" id="otd:J1M35_06590"/>
<dbReference type="RefSeq" id="WP_208010439.1">
    <property type="nucleotide sequence ID" value="NZ_CP071796.1"/>
</dbReference>
<reference evidence="2" key="1">
    <citation type="submission" date="2021-03" db="EMBL/GenBank/DDBJ databases">
        <title>Ottowia sp. 27C isolated from the cloaca of a Giant Asian pond turtle (Heosemys grandis).</title>
        <authorList>
            <person name="Spergser J."/>
            <person name="Busse H.-J."/>
        </authorList>
    </citation>
    <scope>NUCLEOTIDE SEQUENCE</scope>
    <source>
        <strain evidence="2">27C</strain>
    </source>
</reference>
<accession>A0A975CI02</accession>
<feature type="compositionally biased region" description="Polar residues" evidence="1">
    <location>
        <begin position="1"/>
        <end position="14"/>
    </location>
</feature>
<dbReference type="AlphaFoldDB" id="A0A975CI02"/>